<dbReference type="GO" id="GO:0003723">
    <property type="term" value="F:RNA binding"/>
    <property type="evidence" value="ECO:0007669"/>
    <property type="project" value="UniProtKB-UniRule"/>
</dbReference>
<organism evidence="8 9">
    <name type="scientific">Blastocystis sp. subtype 1 (strain ATCC 50177 / NandII)</name>
    <dbReference type="NCBI Taxonomy" id="478820"/>
    <lineage>
        <taxon>Eukaryota</taxon>
        <taxon>Sar</taxon>
        <taxon>Stramenopiles</taxon>
        <taxon>Bigyra</taxon>
        <taxon>Opalozoa</taxon>
        <taxon>Opalinata</taxon>
        <taxon>Blastocystidae</taxon>
        <taxon>Blastocystis</taxon>
    </lineage>
</organism>
<reference evidence="8 9" key="1">
    <citation type="submission" date="2016-05" db="EMBL/GenBank/DDBJ databases">
        <title>Nuclear genome of Blastocystis sp. subtype 1 NandII.</title>
        <authorList>
            <person name="Gentekaki E."/>
            <person name="Curtis B."/>
            <person name="Stairs C."/>
            <person name="Eme L."/>
            <person name="Herman E."/>
            <person name="Klimes V."/>
            <person name="Arias M.C."/>
            <person name="Elias M."/>
            <person name="Hilliou F."/>
            <person name="Klute M."/>
            <person name="Malik S.-B."/>
            <person name="Pightling A."/>
            <person name="Rachubinski R."/>
            <person name="Salas D."/>
            <person name="Schlacht A."/>
            <person name="Suga H."/>
            <person name="Archibald J."/>
            <person name="Ball S.G."/>
            <person name="Clark G."/>
            <person name="Dacks J."/>
            <person name="Van Der Giezen M."/>
            <person name="Tsaousis A."/>
            <person name="Roger A."/>
        </authorList>
    </citation>
    <scope>NUCLEOTIDE SEQUENCE [LARGE SCALE GENOMIC DNA]</scope>
    <source>
        <strain evidence="9">ATCC 50177 / NandII</strain>
    </source>
</reference>
<dbReference type="InterPro" id="IPR049560">
    <property type="entry name" value="MeTrfase_RsmB-F_NOP2_cat"/>
</dbReference>
<dbReference type="InterPro" id="IPR001678">
    <property type="entry name" value="MeTrfase_RsmB-F_NOP2_dom"/>
</dbReference>
<dbReference type="AlphaFoldDB" id="A0A196SL02"/>
<keyword evidence="2 5" id="KW-0808">Transferase</keyword>
<protein>
    <submittedName>
        <fullName evidence="8">Ribosomal RNA small subunit methyltransferase B</fullName>
    </submittedName>
</protein>
<dbReference type="Gene3D" id="3.30.70.1170">
    <property type="entry name" value="Sun protein, domain 3"/>
    <property type="match status" value="1"/>
</dbReference>
<evidence type="ECO:0000313" key="9">
    <source>
        <dbReference type="Proteomes" id="UP000078348"/>
    </source>
</evidence>
<evidence type="ECO:0000256" key="4">
    <source>
        <dbReference type="ARBA" id="ARBA00022884"/>
    </source>
</evidence>
<evidence type="ECO:0000256" key="2">
    <source>
        <dbReference type="ARBA" id="ARBA00022679"/>
    </source>
</evidence>
<dbReference type="STRING" id="478820.A0A196SL02"/>
<dbReference type="GO" id="GO:0008173">
    <property type="term" value="F:RNA methyltransferase activity"/>
    <property type="evidence" value="ECO:0007669"/>
    <property type="project" value="InterPro"/>
</dbReference>
<comment type="caution">
    <text evidence="8">The sequence shown here is derived from an EMBL/GenBank/DDBJ whole genome shotgun (WGS) entry which is preliminary data.</text>
</comment>
<comment type="similarity">
    <text evidence="5">Belongs to the class I-like SAM-binding methyltransferase superfamily. RsmB/NOP family.</text>
</comment>
<feature type="domain" description="SAM-dependent MTase RsmB/NOP-type" evidence="7">
    <location>
        <begin position="122"/>
        <end position="417"/>
    </location>
</feature>
<feature type="binding site" evidence="5">
    <location>
        <position position="293"/>
    </location>
    <ligand>
        <name>S-adenosyl-L-methionine</name>
        <dbReference type="ChEBI" id="CHEBI:59789"/>
    </ligand>
</feature>
<feature type="binding site" evidence="5">
    <location>
        <position position="273"/>
    </location>
    <ligand>
        <name>S-adenosyl-L-methionine</name>
        <dbReference type="ChEBI" id="CHEBI:59789"/>
    </ligand>
</feature>
<dbReference type="PANTHER" id="PTHR22807:SF4">
    <property type="entry name" value="28S RRNA (CYTOSINE-C(5))-METHYLTRANSFERASE"/>
    <property type="match status" value="1"/>
</dbReference>
<dbReference type="SUPFAM" id="SSF53335">
    <property type="entry name" value="S-adenosyl-L-methionine-dependent methyltransferases"/>
    <property type="match status" value="1"/>
</dbReference>
<dbReference type="PRINTS" id="PR02008">
    <property type="entry name" value="RCMTFAMILY"/>
</dbReference>
<dbReference type="GO" id="GO:0070475">
    <property type="term" value="P:rRNA base methylation"/>
    <property type="evidence" value="ECO:0007669"/>
    <property type="project" value="TreeGrafter"/>
</dbReference>
<keyword evidence="4 5" id="KW-0694">RNA-binding</keyword>
<gene>
    <name evidence="8" type="ORF">AV274_1400</name>
</gene>
<feature type="compositionally biased region" description="Basic and acidic residues" evidence="6">
    <location>
        <begin position="425"/>
        <end position="454"/>
    </location>
</feature>
<comment type="caution">
    <text evidence="5">Lacks conserved residue(s) required for the propagation of feature annotation.</text>
</comment>
<evidence type="ECO:0000256" key="3">
    <source>
        <dbReference type="ARBA" id="ARBA00022691"/>
    </source>
</evidence>
<dbReference type="OrthoDB" id="435282at2759"/>
<dbReference type="EMBL" id="LXWW01000055">
    <property type="protein sequence ID" value="OAO16877.1"/>
    <property type="molecule type" value="Genomic_DNA"/>
</dbReference>
<proteinExistence type="inferred from homology"/>
<evidence type="ECO:0000259" key="7">
    <source>
        <dbReference type="PROSITE" id="PS51686"/>
    </source>
</evidence>
<evidence type="ECO:0000256" key="6">
    <source>
        <dbReference type="SAM" id="MobiDB-lite"/>
    </source>
</evidence>
<feature type="region of interest" description="Disordered" evidence="6">
    <location>
        <begin position="425"/>
        <end position="466"/>
    </location>
</feature>
<feature type="binding site" evidence="5">
    <location>
        <position position="246"/>
    </location>
    <ligand>
        <name>S-adenosyl-L-methionine</name>
        <dbReference type="ChEBI" id="CHEBI:59789"/>
    </ligand>
</feature>
<dbReference type="Proteomes" id="UP000078348">
    <property type="component" value="Unassembled WGS sequence"/>
</dbReference>
<dbReference type="InterPro" id="IPR029063">
    <property type="entry name" value="SAM-dependent_MTases_sf"/>
</dbReference>
<evidence type="ECO:0000313" key="8">
    <source>
        <dbReference type="EMBL" id="OAO16877.1"/>
    </source>
</evidence>
<accession>A0A196SL02</accession>
<keyword evidence="9" id="KW-1185">Reference proteome</keyword>
<keyword evidence="3 5" id="KW-0949">S-adenosyl-L-methionine</keyword>
<evidence type="ECO:0000256" key="5">
    <source>
        <dbReference type="PROSITE-ProRule" id="PRU01023"/>
    </source>
</evidence>
<evidence type="ECO:0000256" key="1">
    <source>
        <dbReference type="ARBA" id="ARBA00022603"/>
    </source>
</evidence>
<dbReference type="GO" id="GO:0005730">
    <property type="term" value="C:nucleolus"/>
    <property type="evidence" value="ECO:0007669"/>
    <property type="project" value="TreeGrafter"/>
</dbReference>
<name>A0A196SL02_BLAHN</name>
<feature type="active site" description="Nucleophile" evidence="5">
    <location>
        <position position="344"/>
    </location>
</feature>
<dbReference type="PROSITE" id="PS51686">
    <property type="entry name" value="SAM_MT_RSMB_NOP"/>
    <property type="match status" value="1"/>
</dbReference>
<dbReference type="Gene3D" id="3.40.50.150">
    <property type="entry name" value="Vaccinia Virus protein VP39"/>
    <property type="match status" value="1"/>
</dbReference>
<dbReference type="PANTHER" id="PTHR22807">
    <property type="entry name" value="NOP2 YEAST -RELATED NOL1/NOP2/FMU SUN DOMAIN-CONTAINING"/>
    <property type="match status" value="1"/>
</dbReference>
<dbReference type="Pfam" id="PF01189">
    <property type="entry name" value="Methyltr_RsmB-F"/>
    <property type="match status" value="1"/>
</dbReference>
<dbReference type="InterPro" id="IPR023267">
    <property type="entry name" value="RCMT"/>
</dbReference>
<keyword evidence="1 5" id="KW-0489">Methyltransferase</keyword>
<sequence>MSSLYYEAADVIQAFWNRTASLKTLVYDSPSPKKSYLFALCNKTLLAQHLLDDIVINMPELAGAQVSNKALLYVMLYDSTFGQGVRGGGSIVRLLRSAKKSIDGYLNHLMKEANVKSVGDLLPKEETTEQWKYLRVNRAKTSVAAVKQELSTLISEDQIKEDDMISCLLRIPSSVDLHSHPLVTSLSIILQTKASCFPPFLLLRDIESNPDSPLHFDVIDATAAPGNKTTFLGDILRGHGTVFAFDRDEKRYQLLKSRCDSYGSGNITCIHHDFLTTNPYAATYANVQRIQLDPSCSGSGMSHTSLDFTPPSKQRIQHLRNFQLRCILHAAEFPAVTHISYSTCSVYEEEDEEVVRDALAQLNGEKKEWRLERIAPEVKRRGHDCEGLSEKEKECVVRCEMGDGMGQGFFVCLFRREKGVEMSEEERKKREEAYEKKVSEGSEKRVSEKKEVKEGKKKVVKTEKKAVKEKEKEKPVDYVARIRHCHGKRVPLGKSC</sequence>